<organism evidence="1 2">
    <name type="scientific">Xanthomonas campestris pv. papavericola</name>
    <dbReference type="NCBI Taxonomy" id="487881"/>
    <lineage>
        <taxon>Bacteria</taxon>
        <taxon>Pseudomonadati</taxon>
        <taxon>Pseudomonadota</taxon>
        <taxon>Gammaproteobacteria</taxon>
        <taxon>Lysobacterales</taxon>
        <taxon>Lysobacteraceae</taxon>
        <taxon>Xanthomonas</taxon>
    </lineage>
</organism>
<reference evidence="1" key="2">
    <citation type="submission" date="2024-01" db="EMBL/GenBank/DDBJ databases">
        <title>Long-read genome sequencing of X. campestris pv. papavericola.</title>
        <authorList>
            <person name="Hussain R.M.F."/>
            <person name="Greer S."/>
            <person name="Harrison J."/>
            <person name="Grant M."/>
            <person name="Vicente J."/>
            <person name="Studholme D.J."/>
        </authorList>
    </citation>
    <scope>NUCLEOTIDE SEQUENCE</scope>
    <source>
        <strain evidence="1">NCPPB 2970</strain>
    </source>
</reference>
<evidence type="ECO:0000313" key="2">
    <source>
        <dbReference type="Proteomes" id="UP001297361"/>
    </source>
</evidence>
<dbReference type="AlphaFoldDB" id="A0AAJ2X5F6"/>
<proteinExistence type="predicted"/>
<name>A0AAJ2X5F6_XANCA</name>
<dbReference type="RefSeq" id="WP_228425702.1">
    <property type="nucleotide sequence ID" value="NZ_JAJFNJ020000003.1"/>
</dbReference>
<comment type="caution">
    <text evidence="1">The sequence shown here is derived from an EMBL/GenBank/DDBJ whole genome shotgun (WGS) entry which is preliminary data.</text>
</comment>
<reference evidence="1" key="1">
    <citation type="submission" date="2021-10" db="EMBL/GenBank/DDBJ databases">
        <authorList>
            <person name="Hussein R."/>
            <person name="Harrison J."/>
            <person name="Studholme D.J."/>
            <person name="Vicente J."/>
            <person name="Grant M."/>
        </authorList>
    </citation>
    <scope>NUCLEOTIDE SEQUENCE</scope>
    <source>
        <strain evidence="1">NCPPB 2970</strain>
    </source>
</reference>
<dbReference type="Proteomes" id="UP001297361">
    <property type="component" value="Unassembled WGS sequence"/>
</dbReference>
<protein>
    <submittedName>
        <fullName evidence="1">Uncharacterized protein</fullName>
    </submittedName>
</protein>
<sequence length="355" mass="39197">MLKPPPLFFIGWDYTAPASVVLKQALMDPEFPWKAMAIVHDVLLTENVDTIPLMQTDEFLARENSSNTNVLLLVKDGVQRAIWMRRIREHGLRLVDQGELLRGYAEHLARRKMTRSLGVITLPQAFDDTAQRDLQSFTGRWPDPLSNHTFGAYLSFLQSGLIAALSAVVTADALEHPFFMRKDPYAEAFKAIARNGVIWEIADTRSAFIEQAVVHHNIGGFTYGFSSFSAGSVQAEGTRLAFLLGGLGIKPALSSLHASDTTVRQDHVGAAAAPDINADNKFVRIDVEEPVAVLKWLDHCTENLLAKVRLRRPSDLLQCLGAFPIEQLSLRCDRPGPAGLELTFAKLQSAVVDVA</sequence>
<dbReference type="EMBL" id="JAJFNJ020000003">
    <property type="protein sequence ID" value="MEC3889572.1"/>
    <property type="molecule type" value="Genomic_DNA"/>
</dbReference>
<accession>A0AAJ2X5F6</accession>
<evidence type="ECO:0000313" key="1">
    <source>
        <dbReference type="EMBL" id="MEC3889572.1"/>
    </source>
</evidence>
<gene>
    <name evidence="1" type="ORF">LLE72_017915</name>
</gene>